<keyword evidence="1" id="KW-0472">Membrane</keyword>
<dbReference type="Proteomes" id="UP001152747">
    <property type="component" value="Unassembled WGS sequence"/>
</dbReference>
<feature type="transmembrane region" description="Helical" evidence="1">
    <location>
        <begin position="340"/>
        <end position="369"/>
    </location>
</feature>
<dbReference type="EMBL" id="CANHGI010000001">
    <property type="protein sequence ID" value="CAI5439890.1"/>
    <property type="molecule type" value="Genomic_DNA"/>
</dbReference>
<sequence>MYFFENNIKSAIFLLEILNFIETIQFLSTNSSAGKFEEFLMISEMSENPTRICVEFFESQKYRFFEDIQSEGIQELRKENQMKFEKKIEEGDEIYIAFEIKNVTIPSSIQFPVSNDKYFAKIEISSDLNVELSSDVDLKVPSKNMKFESSSSNFYEFNIRFSDGKNLFIFDIIYHNGCNINGTYRINQEKYQNINREDRNFERSVLKNFEILSGYTGNDEVGYQYFIENNTLKVRYLEKYYQNRRWNNRFFNEIVKNVTHSNKGLSILFYDTKFKDFQNQETALIGENELINMQHHHPCRDKNDCEFVKNQIIINSNSSTIFTRERIMILRRKEKKIKDYAVIFSVLGSFTIISIAIQIFNFMHIFVVFM</sequence>
<evidence type="ECO:0000313" key="3">
    <source>
        <dbReference type="Proteomes" id="UP001152747"/>
    </source>
</evidence>
<proteinExistence type="predicted"/>
<keyword evidence="1" id="KW-1133">Transmembrane helix</keyword>
<organism evidence="2 3">
    <name type="scientific">Caenorhabditis angaria</name>
    <dbReference type="NCBI Taxonomy" id="860376"/>
    <lineage>
        <taxon>Eukaryota</taxon>
        <taxon>Metazoa</taxon>
        <taxon>Ecdysozoa</taxon>
        <taxon>Nematoda</taxon>
        <taxon>Chromadorea</taxon>
        <taxon>Rhabditida</taxon>
        <taxon>Rhabditina</taxon>
        <taxon>Rhabditomorpha</taxon>
        <taxon>Rhabditoidea</taxon>
        <taxon>Rhabditidae</taxon>
        <taxon>Peloderinae</taxon>
        <taxon>Caenorhabditis</taxon>
    </lineage>
</organism>
<accession>A0A9P1I5C2</accession>
<dbReference type="AlphaFoldDB" id="A0A9P1I5C2"/>
<gene>
    <name evidence="2" type="ORF">CAMP_LOCUS2527</name>
</gene>
<name>A0A9P1I5C2_9PELO</name>
<evidence type="ECO:0000313" key="2">
    <source>
        <dbReference type="EMBL" id="CAI5439890.1"/>
    </source>
</evidence>
<evidence type="ECO:0000256" key="1">
    <source>
        <dbReference type="SAM" id="Phobius"/>
    </source>
</evidence>
<comment type="caution">
    <text evidence="2">The sequence shown here is derived from an EMBL/GenBank/DDBJ whole genome shotgun (WGS) entry which is preliminary data.</text>
</comment>
<reference evidence="2" key="1">
    <citation type="submission" date="2022-11" db="EMBL/GenBank/DDBJ databases">
        <authorList>
            <person name="Kikuchi T."/>
        </authorList>
    </citation>
    <scope>NUCLEOTIDE SEQUENCE</scope>
    <source>
        <strain evidence="2">PS1010</strain>
    </source>
</reference>
<protein>
    <submittedName>
        <fullName evidence="2">Uncharacterized protein</fullName>
    </submittedName>
</protein>
<keyword evidence="1" id="KW-0812">Transmembrane</keyword>
<keyword evidence="3" id="KW-1185">Reference proteome</keyword>